<sequence length="62" mass="6494">MLARITQWLEKAGSSLGGADALNPIDPFYGATWTGRVPATVEGRSMSAGRLPLVAAAHLPVF</sequence>
<evidence type="ECO:0000313" key="2">
    <source>
        <dbReference type="Proteomes" id="UP000192534"/>
    </source>
</evidence>
<dbReference type="RefSeq" id="WP_083118912.1">
    <property type="nucleotide sequence ID" value="NZ_JACKUO010000013.1"/>
</dbReference>
<dbReference type="AlphaFoldDB" id="A0A1X0IVF8"/>
<organism evidence="1 2">
    <name type="scientific">Mycolicibacterium rhodesiae</name>
    <name type="common">Mycobacterium rhodesiae</name>
    <dbReference type="NCBI Taxonomy" id="36814"/>
    <lineage>
        <taxon>Bacteria</taxon>
        <taxon>Bacillati</taxon>
        <taxon>Actinomycetota</taxon>
        <taxon>Actinomycetes</taxon>
        <taxon>Mycobacteriales</taxon>
        <taxon>Mycobacteriaceae</taxon>
        <taxon>Mycolicibacterium</taxon>
    </lineage>
</organism>
<name>A0A1X0IVF8_MYCRH</name>
<reference evidence="1 2" key="1">
    <citation type="submission" date="2016-12" db="EMBL/GenBank/DDBJ databases">
        <title>The new phylogeny of genus Mycobacterium.</title>
        <authorList>
            <person name="Tortoli E."/>
            <person name="Trovato A."/>
            <person name="Cirillo D.M."/>
        </authorList>
    </citation>
    <scope>NUCLEOTIDE SEQUENCE [LARGE SCALE GENOMIC DNA]</scope>
    <source>
        <strain evidence="1 2">DSM 44223</strain>
    </source>
</reference>
<dbReference type="Proteomes" id="UP000192534">
    <property type="component" value="Unassembled WGS sequence"/>
</dbReference>
<evidence type="ECO:0000313" key="1">
    <source>
        <dbReference type="EMBL" id="ORB52826.1"/>
    </source>
</evidence>
<comment type="caution">
    <text evidence="1">The sequence shown here is derived from an EMBL/GenBank/DDBJ whole genome shotgun (WGS) entry which is preliminary data.</text>
</comment>
<dbReference type="EMBL" id="MVIH01000005">
    <property type="protein sequence ID" value="ORB52826.1"/>
    <property type="molecule type" value="Genomic_DNA"/>
</dbReference>
<accession>A0A1X0IVF8</accession>
<gene>
    <name evidence="1" type="ORF">BST42_12285</name>
</gene>
<protein>
    <submittedName>
        <fullName evidence="1">Uncharacterized protein</fullName>
    </submittedName>
</protein>
<keyword evidence="2" id="KW-1185">Reference proteome</keyword>
<proteinExistence type="predicted"/>
<dbReference type="OrthoDB" id="4735663at2"/>